<sequence>MKTNFKKAIMPLAVVVLGAAAAFATNAAKQSNKAGATMWGFHYDNTKPVGQRCVSLEVDCNPFEGEICTIAGKTYYQSPIEVGGLQCSFELRKN</sequence>
<dbReference type="Pfam" id="PF20130">
    <property type="entry name" value="DUF6520"/>
    <property type="match status" value="1"/>
</dbReference>
<name>A0A1T5EKN5_9SPHI</name>
<keyword evidence="3" id="KW-1185">Reference proteome</keyword>
<dbReference type="Proteomes" id="UP000190150">
    <property type="component" value="Unassembled WGS sequence"/>
</dbReference>
<keyword evidence="1" id="KW-0732">Signal</keyword>
<reference evidence="3" key="1">
    <citation type="submission" date="2017-02" db="EMBL/GenBank/DDBJ databases">
        <authorList>
            <person name="Varghese N."/>
            <person name="Submissions S."/>
        </authorList>
    </citation>
    <scope>NUCLEOTIDE SEQUENCE [LARGE SCALE GENOMIC DNA]</scope>
    <source>
        <strain evidence="3">DSM 24091</strain>
    </source>
</reference>
<evidence type="ECO:0008006" key="4">
    <source>
        <dbReference type="Google" id="ProtNLM"/>
    </source>
</evidence>
<evidence type="ECO:0000256" key="1">
    <source>
        <dbReference type="SAM" id="SignalP"/>
    </source>
</evidence>
<evidence type="ECO:0000313" key="2">
    <source>
        <dbReference type="EMBL" id="SKB84439.1"/>
    </source>
</evidence>
<dbReference type="InterPro" id="IPR045391">
    <property type="entry name" value="DUF6520"/>
</dbReference>
<feature type="chain" id="PRO_5012685058" description="NVEALA protein" evidence="1">
    <location>
        <begin position="28"/>
        <end position="94"/>
    </location>
</feature>
<gene>
    <name evidence="2" type="ORF">SAMN05660841_02658</name>
</gene>
<dbReference type="AlphaFoldDB" id="A0A1T5EKN5"/>
<dbReference type="RefSeq" id="WP_079643556.1">
    <property type="nucleotide sequence ID" value="NZ_FUZF01000011.1"/>
</dbReference>
<protein>
    <recommendedName>
        <fullName evidence="4">NVEALA protein</fullName>
    </recommendedName>
</protein>
<organism evidence="2 3">
    <name type="scientific">Sphingobacterium nematocida</name>
    <dbReference type="NCBI Taxonomy" id="1513896"/>
    <lineage>
        <taxon>Bacteria</taxon>
        <taxon>Pseudomonadati</taxon>
        <taxon>Bacteroidota</taxon>
        <taxon>Sphingobacteriia</taxon>
        <taxon>Sphingobacteriales</taxon>
        <taxon>Sphingobacteriaceae</taxon>
        <taxon>Sphingobacterium</taxon>
    </lineage>
</organism>
<dbReference type="EMBL" id="FUZF01000011">
    <property type="protein sequence ID" value="SKB84439.1"/>
    <property type="molecule type" value="Genomic_DNA"/>
</dbReference>
<accession>A0A1T5EKN5</accession>
<proteinExistence type="predicted"/>
<evidence type="ECO:0000313" key="3">
    <source>
        <dbReference type="Proteomes" id="UP000190150"/>
    </source>
</evidence>
<dbReference type="OrthoDB" id="1262763at2"/>
<feature type="signal peptide" evidence="1">
    <location>
        <begin position="1"/>
        <end position="27"/>
    </location>
</feature>